<keyword evidence="2" id="KW-1185">Reference proteome</keyword>
<dbReference type="RefSeq" id="WP_382227078.1">
    <property type="nucleotide sequence ID" value="NZ_JBHTCA010000024.1"/>
</dbReference>
<gene>
    <name evidence="1" type="ORF">ACFQPB_19925</name>
</gene>
<proteinExistence type="predicted"/>
<comment type="caution">
    <text evidence="1">The sequence shown here is derived from an EMBL/GenBank/DDBJ whole genome shotgun (WGS) entry which is preliminary data.</text>
</comment>
<name>A0ABW2QR03_9BURK</name>
<sequence>MAIVNAVQRGQVIYVYGEKGRQIFTVPAGHGPDDGLKGYTSASVNVRRGSAIYTYDERGRQTGTVPAR</sequence>
<dbReference type="EMBL" id="JBHTCA010000024">
    <property type="protein sequence ID" value="MFC7411137.1"/>
    <property type="molecule type" value="Genomic_DNA"/>
</dbReference>
<dbReference type="Proteomes" id="UP001596501">
    <property type="component" value="Unassembled WGS sequence"/>
</dbReference>
<accession>A0ABW2QR03</accession>
<protein>
    <submittedName>
        <fullName evidence="1">Uncharacterized protein</fullName>
    </submittedName>
</protein>
<organism evidence="1 2">
    <name type="scientific">Hydrogenophaga atypica</name>
    <dbReference type="NCBI Taxonomy" id="249409"/>
    <lineage>
        <taxon>Bacteria</taxon>
        <taxon>Pseudomonadati</taxon>
        <taxon>Pseudomonadota</taxon>
        <taxon>Betaproteobacteria</taxon>
        <taxon>Burkholderiales</taxon>
        <taxon>Comamonadaceae</taxon>
        <taxon>Hydrogenophaga</taxon>
    </lineage>
</organism>
<evidence type="ECO:0000313" key="1">
    <source>
        <dbReference type="EMBL" id="MFC7411137.1"/>
    </source>
</evidence>
<evidence type="ECO:0000313" key="2">
    <source>
        <dbReference type="Proteomes" id="UP001596501"/>
    </source>
</evidence>
<reference evidence="2" key="1">
    <citation type="journal article" date="2019" name="Int. J. Syst. Evol. Microbiol.">
        <title>The Global Catalogue of Microorganisms (GCM) 10K type strain sequencing project: providing services to taxonomists for standard genome sequencing and annotation.</title>
        <authorList>
            <consortium name="The Broad Institute Genomics Platform"/>
            <consortium name="The Broad Institute Genome Sequencing Center for Infectious Disease"/>
            <person name="Wu L."/>
            <person name="Ma J."/>
        </authorList>
    </citation>
    <scope>NUCLEOTIDE SEQUENCE [LARGE SCALE GENOMIC DNA]</scope>
    <source>
        <strain evidence="2">CGMCC 1.12371</strain>
    </source>
</reference>